<gene>
    <name evidence="5" type="ORF">GFL91_21820</name>
</gene>
<dbReference type="EMBL" id="WIEZ01000012">
    <property type="protein sequence ID" value="NKM47561.1"/>
    <property type="molecule type" value="Genomic_DNA"/>
</dbReference>
<dbReference type="GO" id="GO:0003700">
    <property type="term" value="F:DNA-binding transcription factor activity"/>
    <property type="evidence" value="ECO:0007669"/>
    <property type="project" value="InterPro"/>
</dbReference>
<keyword evidence="1" id="KW-0805">Transcription regulation</keyword>
<feature type="domain" description="HTH araC/xylS-type" evidence="4">
    <location>
        <begin position="185"/>
        <end position="283"/>
    </location>
</feature>
<dbReference type="PRINTS" id="PR00032">
    <property type="entry name" value="HTHARAC"/>
</dbReference>
<dbReference type="SUPFAM" id="SSF46689">
    <property type="entry name" value="Homeodomain-like"/>
    <property type="match status" value="2"/>
</dbReference>
<evidence type="ECO:0000313" key="5">
    <source>
        <dbReference type="EMBL" id="NKM47561.1"/>
    </source>
</evidence>
<evidence type="ECO:0000256" key="3">
    <source>
        <dbReference type="ARBA" id="ARBA00023163"/>
    </source>
</evidence>
<protein>
    <submittedName>
        <fullName evidence="5">Helix-turn-helix domain-containing protein</fullName>
    </submittedName>
</protein>
<dbReference type="RefSeq" id="WP_168276714.1">
    <property type="nucleotide sequence ID" value="NZ_WIEZ01000012.1"/>
</dbReference>
<keyword evidence="2" id="KW-0238">DNA-binding</keyword>
<dbReference type="InterPro" id="IPR020449">
    <property type="entry name" value="Tscrpt_reg_AraC-type_HTH"/>
</dbReference>
<dbReference type="PROSITE" id="PS01124">
    <property type="entry name" value="HTH_ARAC_FAMILY_2"/>
    <property type="match status" value="1"/>
</dbReference>
<dbReference type="InterPro" id="IPR018060">
    <property type="entry name" value="HTH_AraC"/>
</dbReference>
<dbReference type="SMART" id="SM00342">
    <property type="entry name" value="HTH_ARAC"/>
    <property type="match status" value="1"/>
</dbReference>
<dbReference type="InterPro" id="IPR009057">
    <property type="entry name" value="Homeodomain-like_sf"/>
</dbReference>
<proteinExistence type="predicted"/>
<dbReference type="AlphaFoldDB" id="A0A8I2GTD4"/>
<dbReference type="Pfam" id="PF12833">
    <property type="entry name" value="HTH_18"/>
    <property type="match status" value="1"/>
</dbReference>
<dbReference type="PROSITE" id="PS00041">
    <property type="entry name" value="HTH_ARAC_FAMILY_1"/>
    <property type="match status" value="1"/>
</dbReference>
<dbReference type="GO" id="GO:0043565">
    <property type="term" value="F:sequence-specific DNA binding"/>
    <property type="evidence" value="ECO:0007669"/>
    <property type="project" value="InterPro"/>
</dbReference>
<evidence type="ECO:0000256" key="2">
    <source>
        <dbReference type="ARBA" id="ARBA00023125"/>
    </source>
</evidence>
<dbReference type="InterPro" id="IPR050204">
    <property type="entry name" value="AraC_XylS_family_regulators"/>
</dbReference>
<comment type="caution">
    <text evidence="5">The sequence shown here is derived from an EMBL/GenBank/DDBJ whole genome shotgun (WGS) entry which is preliminary data.</text>
</comment>
<sequence length="283" mass="31678">MPQQVKSPAWQLTRPPNDHLKAIWSGGYFETARRSPTVEVEGRIAPDHHLIMVTLNGGANQHRFRTDDGFRYDGRDTKGMVSFLPAGCGRDLVLRNVAWEWGAIAIDPMTVRRHAFDMGPFLIAGDDFIYGMAAQMSDLLQCDRTLDQSYCSSMALALTEYLSHHRRRDAPMACPKYTLTVKQLRETHERIDGRLSGPIAICDLATPLGISEGHFFRAFRGATGQTPLQAISARRMDRAAQLLTETDLDVTEIAARCGIESPSHFARLFRAHKGISPSGWRRL</sequence>
<dbReference type="PANTHER" id="PTHR46796">
    <property type="entry name" value="HTH-TYPE TRANSCRIPTIONAL ACTIVATOR RHAS-RELATED"/>
    <property type="match status" value="1"/>
</dbReference>
<evidence type="ECO:0000313" key="6">
    <source>
        <dbReference type="Proteomes" id="UP000662259"/>
    </source>
</evidence>
<dbReference type="Proteomes" id="UP000662259">
    <property type="component" value="Unassembled WGS sequence"/>
</dbReference>
<name>A0A8I2GTD4_RHILV</name>
<evidence type="ECO:0000259" key="4">
    <source>
        <dbReference type="PROSITE" id="PS01124"/>
    </source>
</evidence>
<keyword evidence="3" id="KW-0804">Transcription</keyword>
<organism evidence="5 6">
    <name type="scientific">Rhizobium leguminosarum bv. viciae</name>
    <dbReference type="NCBI Taxonomy" id="387"/>
    <lineage>
        <taxon>Bacteria</taxon>
        <taxon>Pseudomonadati</taxon>
        <taxon>Pseudomonadota</taxon>
        <taxon>Alphaproteobacteria</taxon>
        <taxon>Hyphomicrobiales</taxon>
        <taxon>Rhizobiaceae</taxon>
        <taxon>Rhizobium/Agrobacterium group</taxon>
        <taxon>Rhizobium</taxon>
    </lineage>
</organism>
<reference evidence="5" key="1">
    <citation type="submission" date="2019-10" db="EMBL/GenBank/DDBJ databases">
        <title>Rhizobium leguminosarum symbiovar viciae collection.</title>
        <authorList>
            <person name="Boivin S."/>
            <person name="Lepetit M."/>
        </authorList>
    </citation>
    <scope>NUCLEOTIDE SEQUENCE</scope>
    <source>
        <strain evidence="5">L143</strain>
    </source>
</reference>
<accession>A0A8I2GTD4</accession>
<dbReference type="InterPro" id="IPR018062">
    <property type="entry name" value="HTH_AraC-typ_CS"/>
</dbReference>
<dbReference type="Gene3D" id="1.10.10.60">
    <property type="entry name" value="Homeodomain-like"/>
    <property type="match status" value="2"/>
</dbReference>
<evidence type="ECO:0000256" key="1">
    <source>
        <dbReference type="ARBA" id="ARBA00023015"/>
    </source>
</evidence>